<evidence type="ECO:0000313" key="14">
    <source>
        <dbReference type="EMBL" id="MBO8450783.1"/>
    </source>
</evidence>
<dbReference type="InterPro" id="IPR006136">
    <property type="entry name" value="FlhB"/>
</dbReference>
<feature type="transmembrane region" description="Helical" evidence="13">
    <location>
        <begin position="55"/>
        <end position="77"/>
    </location>
</feature>
<dbReference type="FunFam" id="3.40.1690.10:FF:000001">
    <property type="entry name" value="Flagellar biosynthetic protein FlhB"/>
    <property type="match status" value="1"/>
</dbReference>
<keyword evidence="8 13" id="KW-0653">Protein transport</keyword>
<dbReference type="PANTHER" id="PTHR30531:SF12">
    <property type="entry name" value="FLAGELLAR BIOSYNTHETIC PROTEIN FLHB"/>
    <property type="match status" value="1"/>
</dbReference>
<evidence type="ECO:0000313" key="15">
    <source>
        <dbReference type="Proteomes" id="UP000823616"/>
    </source>
</evidence>
<comment type="caution">
    <text evidence="14">The sequence shown here is derived from an EMBL/GenBank/DDBJ whole genome shotgun (WGS) entry which is preliminary data.</text>
</comment>
<dbReference type="GO" id="GO:0044780">
    <property type="term" value="P:bacterial-type flagellum assembly"/>
    <property type="evidence" value="ECO:0007669"/>
    <property type="project" value="InterPro"/>
</dbReference>
<organism evidence="14 15">
    <name type="scientific">Candidatus Avitreponema avistercoris</name>
    <dbReference type="NCBI Taxonomy" id="2840705"/>
    <lineage>
        <taxon>Bacteria</taxon>
        <taxon>Pseudomonadati</taxon>
        <taxon>Spirochaetota</taxon>
        <taxon>Spirochaetia</taxon>
        <taxon>Spirochaetales</taxon>
        <taxon>Candidatus Avitreponema</taxon>
    </lineage>
</organism>
<keyword evidence="14" id="KW-0282">Flagellum</keyword>
<keyword evidence="6 13" id="KW-0812">Transmembrane</keyword>
<evidence type="ECO:0000256" key="10">
    <source>
        <dbReference type="ARBA" id="ARBA00023136"/>
    </source>
</evidence>
<evidence type="ECO:0000256" key="9">
    <source>
        <dbReference type="ARBA" id="ARBA00022989"/>
    </source>
</evidence>
<evidence type="ECO:0000256" key="1">
    <source>
        <dbReference type="ARBA" id="ARBA00004651"/>
    </source>
</evidence>
<evidence type="ECO:0000256" key="8">
    <source>
        <dbReference type="ARBA" id="ARBA00022927"/>
    </source>
</evidence>
<dbReference type="PRINTS" id="PR00950">
    <property type="entry name" value="TYPE3IMSPROT"/>
</dbReference>
<dbReference type="InterPro" id="IPR029025">
    <property type="entry name" value="T3SS_substrate_exporter_C"/>
</dbReference>
<dbReference type="PANTHER" id="PTHR30531">
    <property type="entry name" value="FLAGELLAR BIOSYNTHETIC PROTEIN FLHB"/>
    <property type="match status" value="1"/>
</dbReference>
<evidence type="ECO:0000256" key="12">
    <source>
        <dbReference type="ARBA" id="ARBA00025078"/>
    </source>
</evidence>
<dbReference type="EMBL" id="JADIMS010000124">
    <property type="protein sequence ID" value="MBO8450783.1"/>
    <property type="molecule type" value="Genomic_DNA"/>
</dbReference>
<dbReference type="GO" id="GO:0005886">
    <property type="term" value="C:plasma membrane"/>
    <property type="evidence" value="ECO:0007669"/>
    <property type="project" value="UniProtKB-SubCell"/>
</dbReference>
<dbReference type="Proteomes" id="UP000823616">
    <property type="component" value="Unassembled WGS sequence"/>
</dbReference>
<dbReference type="InterPro" id="IPR006135">
    <property type="entry name" value="T3SS_substrate_exporter"/>
</dbReference>
<evidence type="ECO:0000256" key="6">
    <source>
        <dbReference type="ARBA" id="ARBA00022692"/>
    </source>
</evidence>
<comment type="similarity">
    <text evidence="2 13">Belongs to the type III secretion exporter family.</text>
</comment>
<evidence type="ECO:0000256" key="5">
    <source>
        <dbReference type="ARBA" id="ARBA00022475"/>
    </source>
</evidence>
<keyword evidence="11 13" id="KW-1006">Bacterial flagellum protein export</keyword>
<reference evidence="14" key="2">
    <citation type="journal article" date="2021" name="PeerJ">
        <title>Extensive microbial diversity within the chicken gut microbiome revealed by metagenomics and culture.</title>
        <authorList>
            <person name="Gilroy R."/>
            <person name="Ravi A."/>
            <person name="Getino M."/>
            <person name="Pursley I."/>
            <person name="Horton D.L."/>
            <person name="Alikhan N.F."/>
            <person name="Baker D."/>
            <person name="Gharbi K."/>
            <person name="Hall N."/>
            <person name="Watson M."/>
            <person name="Adriaenssens E.M."/>
            <person name="Foster-Nyarko E."/>
            <person name="Jarju S."/>
            <person name="Secka A."/>
            <person name="Antonio M."/>
            <person name="Oren A."/>
            <person name="Chaudhuri R.R."/>
            <person name="La Ragione R."/>
            <person name="Hildebrand F."/>
            <person name="Pallen M.J."/>
        </authorList>
    </citation>
    <scope>NUCLEOTIDE SEQUENCE</scope>
    <source>
        <strain evidence="14">B3-4054</strain>
    </source>
</reference>
<sequence length="383" mass="43143">MPAAPEWEEISAVRIDLQWFASAEDEGRTEDPSEHKLRKAREEGRVAKSMEAGGAAVLLAPVVVLAFSAPSMLSTIAEMTRFFLSRAAGAGDPDFTLFRAFVHYFVRLVTPVAVSAVLAALAANLIQTRGFVFSMKPLTPQFDKILPRFGRFFKRALFSAEGMFNLAKSLVKILVLTVVCWFTIRGDLPRISMMLETDFYTSVAYIASVTLKLLLIAAVFFLVLAIPDFFFQRRQFMESLKMSRQEVKEEYKELEGDPLVKGRMRQRMREMLSRNMALNVPKADVVITNPTHFAVAVQYDRNTMPAPMVIAKGQDHIAQRIKEIARENRVPVIENKPLARALFSQVRIGDMIPPEYFQAMAVVFSKVLAMDAGRRKAMFGEET</sequence>
<evidence type="ECO:0000256" key="4">
    <source>
        <dbReference type="ARBA" id="ARBA00022448"/>
    </source>
</evidence>
<comment type="subcellular location">
    <subcellularLocation>
        <location evidence="1">Cell membrane</location>
        <topology evidence="1">Multi-pass membrane protein</topology>
    </subcellularLocation>
</comment>
<evidence type="ECO:0000256" key="11">
    <source>
        <dbReference type="ARBA" id="ARBA00023225"/>
    </source>
</evidence>
<dbReference type="Gene3D" id="3.40.1690.10">
    <property type="entry name" value="secretion proteins EscU"/>
    <property type="match status" value="1"/>
</dbReference>
<dbReference type="SUPFAM" id="SSF160544">
    <property type="entry name" value="EscU C-terminal domain-like"/>
    <property type="match status" value="1"/>
</dbReference>
<keyword evidence="14" id="KW-0966">Cell projection</keyword>
<dbReference type="GO" id="GO:0009306">
    <property type="term" value="P:protein secretion"/>
    <property type="evidence" value="ECO:0007669"/>
    <property type="project" value="InterPro"/>
</dbReference>
<keyword evidence="7 13" id="KW-1005">Bacterial flagellum biogenesis</keyword>
<dbReference type="AlphaFoldDB" id="A0A9D9HHJ0"/>
<keyword evidence="9 13" id="KW-1133">Transmembrane helix</keyword>
<feature type="transmembrane region" description="Helical" evidence="13">
    <location>
        <begin position="104"/>
        <end position="126"/>
    </location>
</feature>
<evidence type="ECO:0000256" key="13">
    <source>
        <dbReference type="RuleBase" id="RU364091"/>
    </source>
</evidence>
<keyword evidence="5 13" id="KW-1003">Cell membrane</keyword>
<comment type="function">
    <text evidence="12 13">Required for formation of the rod structure in the basal body of the flagellar apparatus. Together with FliI and FliH, may constitute the export apparatus of flagellin.</text>
</comment>
<dbReference type="Gene3D" id="6.10.250.2080">
    <property type="match status" value="1"/>
</dbReference>
<keyword evidence="4 13" id="KW-0813">Transport</keyword>
<name>A0A9D9HHJ0_9SPIR</name>
<dbReference type="NCBIfam" id="TIGR00328">
    <property type="entry name" value="flhB"/>
    <property type="match status" value="1"/>
</dbReference>
<evidence type="ECO:0000256" key="2">
    <source>
        <dbReference type="ARBA" id="ARBA00010690"/>
    </source>
</evidence>
<reference evidence="14" key="1">
    <citation type="submission" date="2020-10" db="EMBL/GenBank/DDBJ databases">
        <authorList>
            <person name="Gilroy R."/>
        </authorList>
    </citation>
    <scope>NUCLEOTIDE SEQUENCE</scope>
    <source>
        <strain evidence="14">B3-4054</strain>
    </source>
</reference>
<accession>A0A9D9HHJ0</accession>
<feature type="transmembrane region" description="Helical" evidence="13">
    <location>
        <begin position="204"/>
        <end position="231"/>
    </location>
</feature>
<feature type="transmembrane region" description="Helical" evidence="13">
    <location>
        <begin position="163"/>
        <end position="184"/>
    </location>
</feature>
<keyword evidence="14" id="KW-0969">Cilium</keyword>
<gene>
    <name evidence="13 14" type="primary">flhB</name>
    <name evidence="14" type="ORF">IAA96_06725</name>
</gene>
<evidence type="ECO:0000256" key="7">
    <source>
        <dbReference type="ARBA" id="ARBA00022795"/>
    </source>
</evidence>
<evidence type="ECO:0000256" key="3">
    <source>
        <dbReference type="ARBA" id="ARBA00021622"/>
    </source>
</evidence>
<protein>
    <recommendedName>
        <fullName evidence="3 13">Flagellar biosynthetic protein FlhB</fullName>
    </recommendedName>
</protein>
<dbReference type="Pfam" id="PF01312">
    <property type="entry name" value="Bac_export_2"/>
    <property type="match status" value="1"/>
</dbReference>
<keyword evidence="10 13" id="KW-0472">Membrane</keyword>
<proteinExistence type="inferred from homology"/>